<accession>A0ABU6DQT1</accession>
<evidence type="ECO:0000256" key="3">
    <source>
        <dbReference type="ARBA" id="ARBA00011738"/>
    </source>
</evidence>
<evidence type="ECO:0000256" key="5">
    <source>
        <dbReference type="ARBA" id="ARBA00022909"/>
    </source>
</evidence>
<dbReference type="InterPro" id="IPR043131">
    <property type="entry name" value="BCAT-like_N"/>
</dbReference>
<comment type="catalytic activity">
    <reaction evidence="9">
        <text>4-amino-4-deoxychorismate = 4-aminobenzoate + pyruvate + H(+)</text>
        <dbReference type="Rhea" id="RHEA:16201"/>
        <dbReference type="ChEBI" id="CHEBI:15361"/>
        <dbReference type="ChEBI" id="CHEBI:15378"/>
        <dbReference type="ChEBI" id="CHEBI:17836"/>
        <dbReference type="ChEBI" id="CHEBI:58406"/>
        <dbReference type="EC" id="4.1.3.38"/>
    </reaction>
</comment>
<dbReference type="InterPro" id="IPR043132">
    <property type="entry name" value="BCAT-like_C"/>
</dbReference>
<keyword evidence="4" id="KW-0663">Pyridoxal phosphate</keyword>
<evidence type="ECO:0000256" key="9">
    <source>
        <dbReference type="ARBA" id="ARBA00049529"/>
    </source>
</evidence>
<evidence type="ECO:0000256" key="4">
    <source>
        <dbReference type="ARBA" id="ARBA00022898"/>
    </source>
</evidence>
<protein>
    <recommendedName>
        <fullName evidence="8 10">Aminodeoxychorismate lyase</fullName>
        <ecNumber evidence="8 10">4.1.3.38</ecNumber>
    </recommendedName>
</protein>
<dbReference type="NCBIfam" id="TIGR03461">
    <property type="entry name" value="pabC_Proteo"/>
    <property type="match status" value="1"/>
</dbReference>
<dbReference type="RefSeq" id="WP_325774659.1">
    <property type="nucleotide sequence ID" value="NZ_VTDN01000002.1"/>
</dbReference>
<dbReference type="PANTHER" id="PTHR42743:SF2">
    <property type="entry name" value="AMINODEOXYCHORISMATE LYASE"/>
    <property type="match status" value="1"/>
</dbReference>
<dbReference type="EMBL" id="VTDN01000002">
    <property type="protein sequence ID" value="MEB5476080.1"/>
    <property type="molecule type" value="Genomic_DNA"/>
</dbReference>
<evidence type="ECO:0000313" key="12">
    <source>
        <dbReference type="Proteomes" id="UP001339883"/>
    </source>
</evidence>
<dbReference type="InterPro" id="IPR050571">
    <property type="entry name" value="Class-IV_PLP-Dep_Aminotrnsfr"/>
</dbReference>
<sequence>MLCFKNGKYVEHVSLSDRAFQYGDGCFTTACVQDGRIQLLSRHLERLNKASAALMLQFDQSILLDTLNILFQKEFSQAQGTLKVLISRGEGQRGYGFSPTNIADVYVFFFPSDACIAKYSVLHESDILENRIGLTMPYLVGVKSLNRLEQVILKAEATKRGLNEALVLDIHDRIVEGISSNCFLLLNGEWVTPDLRYNGVHGIMRAEILDRMLQFNIPHAIRDIDMIEIKDIEALFYCNALHPMQAVHTLNRQCLNIEITKQLFNTLNLDQM</sequence>
<dbReference type="Pfam" id="PF01063">
    <property type="entry name" value="Aminotran_4"/>
    <property type="match status" value="1"/>
</dbReference>
<dbReference type="Proteomes" id="UP001339883">
    <property type="component" value="Unassembled WGS sequence"/>
</dbReference>
<keyword evidence="5" id="KW-0289">Folate biosynthesis</keyword>
<organism evidence="11 12">
    <name type="scientific">Acinetobacter pollinis</name>
    <dbReference type="NCBI Taxonomy" id="2605270"/>
    <lineage>
        <taxon>Bacteria</taxon>
        <taxon>Pseudomonadati</taxon>
        <taxon>Pseudomonadota</taxon>
        <taxon>Gammaproteobacteria</taxon>
        <taxon>Moraxellales</taxon>
        <taxon>Moraxellaceae</taxon>
        <taxon>Acinetobacter</taxon>
    </lineage>
</organism>
<proteinExistence type="inferred from homology"/>
<dbReference type="InterPro" id="IPR001544">
    <property type="entry name" value="Aminotrans_IV"/>
</dbReference>
<dbReference type="EC" id="4.1.3.38" evidence="8 10"/>
<comment type="caution">
    <text evidence="11">The sequence shown here is derived from an EMBL/GenBank/DDBJ whole genome shotgun (WGS) entry which is preliminary data.</text>
</comment>
<dbReference type="InterPro" id="IPR036038">
    <property type="entry name" value="Aminotransferase-like"/>
</dbReference>
<gene>
    <name evidence="11" type="primary">pabC</name>
    <name evidence="11" type="ORF">I2F25_03285</name>
</gene>
<comment type="subunit">
    <text evidence="3">Homodimer.</text>
</comment>
<dbReference type="SUPFAM" id="SSF56752">
    <property type="entry name" value="D-aminoacid aminotransferase-like PLP-dependent enzymes"/>
    <property type="match status" value="1"/>
</dbReference>
<dbReference type="PANTHER" id="PTHR42743">
    <property type="entry name" value="AMINO-ACID AMINOTRANSFERASE"/>
    <property type="match status" value="1"/>
</dbReference>
<evidence type="ECO:0000256" key="6">
    <source>
        <dbReference type="ARBA" id="ARBA00023239"/>
    </source>
</evidence>
<dbReference type="Gene3D" id="3.30.470.10">
    <property type="match status" value="1"/>
</dbReference>
<evidence type="ECO:0000256" key="8">
    <source>
        <dbReference type="ARBA" id="ARBA00035676"/>
    </source>
</evidence>
<dbReference type="Gene3D" id="3.20.10.10">
    <property type="entry name" value="D-amino Acid Aminotransferase, subunit A, domain 2"/>
    <property type="match status" value="1"/>
</dbReference>
<dbReference type="InterPro" id="IPR017824">
    <property type="entry name" value="Aminodeoxychorismate_lyase_IV"/>
</dbReference>
<comment type="pathway">
    <text evidence="7">Cofactor biosynthesis; tetrahydrofolate biosynthesis; 4-aminobenzoate from chorismate: step 2/2.</text>
</comment>
<dbReference type="GO" id="GO:0008696">
    <property type="term" value="F:4-amino-4-deoxychorismate lyase activity"/>
    <property type="evidence" value="ECO:0007669"/>
    <property type="project" value="UniProtKB-EC"/>
</dbReference>
<evidence type="ECO:0000256" key="10">
    <source>
        <dbReference type="NCBIfam" id="TIGR03461"/>
    </source>
</evidence>
<name>A0ABU6DQT1_9GAMM</name>
<evidence type="ECO:0000256" key="1">
    <source>
        <dbReference type="ARBA" id="ARBA00001933"/>
    </source>
</evidence>
<evidence type="ECO:0000313" key="11">
    <source>
        <dbReference type="EMBL" id="MEB5476080.1"/>
    </source>
</evidence>
<comment type="cofactor">
    <cofactor evidence="1">
        <name>pyridoxal 5'-phosphate</name>
        <dbReference type="ChEBI" id="CHEBI:597326"/>
    </cofactor>
</comment>
<evidence type="ECO:0000256" key="2">
    <source>
        <dbReference type="ARBA" id="ARBA00009320"/>
    </source>
</evidence>
<keyword evidence="6 11" id="KW-0456">Lyase</keyword>
<evidence type="ECO:0000256" key="7">
    <source>
        <dbReference type="ARBA" id="ARBA00035633"/>
    </source>
</evidence>
<reference evidence="11 12" key="1">
    <citation type="submission" date="2019-08" db="EMBL/GenBank/DDBJ databases">
        <title>Five species of Acinetobacter isolated from floral nectar and animal pollinators.</title>
        <authorList>
            <person name="Hendry T.A."/>
        </authorList>
    </citation>
    <scope>NUCLEOTIDE SEQUENCE [LARGE SCALE GENOMIC DNA]</scope>
    <source>
        <strain evidence="11 12">MD18.27</strain>
    </source>
</reference>
<keyword evidence="12" id="KW-1185">Reference proteome</keyword>
<comment type="similarity">
    <text evidence="2">Belongs to the class-IV pyridoxal-phosphate-dependent aminotransferase family.</text>
</comment>